<name>A0AA38LTL6_9TREE</name>
<reference evidence="3" key="1">
    <citation type="journal article" date="2022" name="G3 (Bethesda)">
        <title>High quality genome of the basidiomycete yeast Dioszegia hungarica PDD-24b-2 isolated from cloud water.</title>
        <authorList>
            <person name="Jarrige D."/>
            <person name="Haridas S."/>
            <person name="Bleykasten-Grosshans C."/>
            <person name="Joly M."/>
            <person name="Nadalig T."/>
            <person name="Sancelme M."/>
            <person name="Vuilleumier S."/>
            <person name="Grigoriev I.V."/>
            <person name="Amato P."/>
            <person name="Bringel F."/>
        </authorList>
    </citation>
    <scope>NUCLEOTIDE SEQUENCE</scope>
    <source>
        <strain evidence="3">PDD-24b-2</strain>
    </source>
</reference>
<feature type="region of interest" description="Disordered" evidence="1">
    <location>
        <begin position="520"/>
        <end position="556"/>
    </location>
</feature>
<feature type="domain" description="UspA" evidence="2">
    <location>
        <begin position="348"/>
        <end position="494"/>
    </location>
</feature>
<evidence type="ECO:0000313" key="4">
    <source>
        <dbReference type="Proteomes" id="UP001164286"/>
    </source>
</evidence>
<dbReference type="GeneID" id="77728107"/>
<gene>
    <name evidence="3" type="ORF">MKK02DRAFT_34309</name>
</gene>
<keyword evidence="4" id="KW-1185">Reference proteome</keyword>
<proteinExistence type="predicted"/>
<evidence type="ECO:0000256" key="1">
    <source>
        <dbReference type="SAM" id="MobiDB-lite"/>
    </source>
</evidence>
<dbReference type="RefSeq" id="XP_052944560.1">
    <property type="nucleotide sequence ID" value="XM_053088902.1"/>
</dbReference>
<dbReference type="InterPro" id="IPR006015">
    <property type="entry name" value="Universal_stress_UspA"/>
</dbReference>
<feature type="compositionally biased region" description="Basic and acidic residues" evidence="1">
    <location>
        <begin position="142"/>
        <end position="152"/>
    </location>
</feature>
<accession>A0AA38LTL6</accession>
<dbReference type="InterPro" id="IPR006016">
    <property type="entry name" value="UspA"/>
</dbReference>
<dbReference type="AlphaFoldDB" id="A0AA38LTL6"/>
<feature type="compositionally biased region" description="Low complexity" evidence="1">
    <location>
        <begin position="102"/>
        <end position="112"/>
    </location>
</feature>
<feature type="compositionally biased region" description="Polar residues" evidence="1">
    <location>
        <begin position="547"/>
        <end position="556"/>
    </location>
</feature>
<feature type="region of interest" description="Disordered" evidence="1">
    <location>
        <begin position="102"/>
        <end position="227"/>
    </location>
</feature>
<dbReference type="Proteomes" id="UP001164286">
    <property type="component" value="Unassembled WGS sequence"/>
</dbReference>
<dbReference type="SUPFAM" id="SSF52402">
    <property type="entry name" value="Adenine nucleotide alpha hydrolases-like"/>
    <property type="match status" value="1"/>
</dbReference>
<dbReference type="CDD" id="cd23659">
    <property type="entry name" value="USP_At3g01520-like"/>
    <property type="match status" value="1"/>
</dbReference>
<protein>
    <recommendedName>
        <fullName evidence="2">UspA domain-containing protein</fullName>
    </recommendedName>
</protein>
<organism evidence="3 4">
    <name type="scientific">Dioszegia hungarica</name>
    <dbReference type="NCBI Taxonomy" id="4972"/>
    <lineage>
        <taxon>Eukaryota</taxon>
        <taxon>Fungi</taxon>
        <taxon>Dikarya</taxon>
        <taxon>Basidiomycota</taxon>
        <taxon>Agaricomycotina</taxon>
        <taxon>Tremellomycetes</taxon>
        <taxon>Tremellales</taxon>
        <taxon>Bulleribasidiaceae</taxon>
        <taxon>Dioszegia</taxon>
    </lineage>
</organism>
<dbReference type="PRINTS" id="PR01438">
    <property type="entry name" value="UNVRSLSTRESS"/>
</dbReference>
<dbReference type="Gene3D" id="3.40.50.12370">
    <property type="match status" value="1"/>
</dbReference>
<dbReference type="PANTHER" id="PTHR46100:SF4">
    <property type="entry name" value="USPA DOMAIN-CONTAINING PROTEIN"/>
    <property type="match status" value="1"/>
</dbReference>
<evidence type="ECO:0000313" key="3">
    <source>
        <dbReference type="EMBL" id="KAI9634783.1"/>
    </source>
</evidence>
<dbReference type="EMBL" id="JAKWFO010000006">
    <property type="protein sequence ID" value="KAI9634783.1"/>
    <property type="molecule type" value="Genomic_DNA"/>
</dbReference>
<sequence length="556" mass="60011">MAPSAPIADLVNRLKELGIPEKSARYALQVRSAKAREQGDSAAGMNRVVRKKIFSGNAGRDEASDLIMGALNGSTKKTSISSDKKPAAGAIGMLGLRAAAAASGSAPAVAEAKPIHKSQPVGGNKVSTGRRSPSPFFRARRSRDDARKRDTSPEVGALSKDKEAESDGESVKAPMQPFRPQASAYETDDSGSEDEHDTAALTDGEEDDAEEEELWNEDGEFFDEETSKNTTANAVYFEGDASGVGGGGPAPGEKAAGAGTGEVGVVDTLDNYGEETEQDLLGEGPNVVVPPQPLFQSTYFQQPAKKETTKSGLSLETSRPIYARDRCTITLTHGSPDDALEESGKRLRRYVVLSDLSEESRYAVEWAVGTVARDGDELFLISVKEDESKVDPKSWSESDRAQKLRVQKERQTTCLLLTRQVTGLLQRTRLNITVTCQFLHAKNSRHMLLDLIDFLEPTMCIVGSRGLGKLKGILLGSTSHYLVQKSSVPIMVARRRLQRPLRRTNPADLRHAARTSLAAASIEKTASSKQEDEIVDVADTEKDEAGNSPQRKLSAP</sequence>
<feature type="compositionally biased region" description="Acidic residues" evidence="1">
    <location>
        <begin position="203"/>
        <end position="224"/>
    </location>
</feature>
<feature type="compositionally biased region" description="Acidic residues" evidence="1">
    <location>
        <begin position="186"/>
        <end position="196"/>
    </location>
</feature>
<dbReference type="Pfam" id="PF00582">
    <property type="entry name" value="Usp"/>
    <property type="match status" value="1"/>
</dbReference>
<evidence type="ECO:0000259" key="2">
    <source>
        <dbReference type="Pfam" id="PF00582"/>
    </source>
</evidence>
<dbReference type="PANTHER" id="PTHR46100">
    <property type="entry name" value="IMP2'P"/>
    <property type="match status" value="1"/>
</dbReference>
<comment type="caution">
    <text evidence="3">The sequence shown here is derived from an EMBL/GenBank/DDBJ whole genome shotgun (WGS) entry which is preliminary data.</text>
</comment>